<keyword evidence="1" id="KW-0238">DNA-binding</keyword>
<evidence type="ECO:0000256" key="2">
    <source>
        <dbReference type="ARBA" id="ARBA00023242"/>
    </source>
</evidence>
<protein>
    <recommendedName>
        <fullName evidence="4">HTH CENPB-type domain-containing protein</fullName>
    </recommendedName>
</protein>
<comment type="caution">
    <text evidence="5">The sequence shown here is derived from an EMBL/GenBank/DDBJ whole genome shotgun (WGS) entry which is preliminary data.</text>
</comment>
<dbReference type="Pfam" id="PF05225">
    <property type="entry name" value="HTH_psq"/>
    <property type="match status" value="1"/>
</dbReference>
<dbReference type="EMBL" id="JADCTT010000021">
    <property type="protein sequence ID" value="KAF9742395.1"/>
    <property type="molecule type" value="Genomic_DNA"/>
</dbReference>
<organism evidence="5 6">
    <name type="scientific">Bionectria ochroleuca</name>
    <name type="common">Gliocladium roseum</name>
    <dbReference type="NCBI Taxonomy" id="29856"/>
    <lineage>
        <taxon>Eukaryota</taxon>
        <taxon>Fungi</taxon>
        <taxon>Dikarya</taxon>
        <taxon>Ascomycota</taxon>
        <taxon>Pezizomycotina</taxon>
        <taxon>Sordariomycetes</taxon>
        <taxon>Hypocreomycetidae</taxon>
        <taxon>Hypocreales</taxon>
        <taxon>Bionectriaceae</taxon>
        <taxon>Clonostachys</taxon>
    </lineage>
</organism>
<accession>A0A8H7K1P8</accession>
<dbReference type="PROSITE" id="PS51253">
    <property type="entry name" value="HTH_CENPB"/>
    <property type="match status" value="1"/>
</dbReference>
<dbReference type="SUPFAM" id="SSF46689">
    <property type="entry name" value="Homeodomain-like"/>
    <property type="match status" value="1"/>
</dbReference>
<proteinExistence type="predicted"/>
<reference evidence="5" key="1">
    <citation type="submission" date="2020-10" db="EMBL/GenBank/DDBJ databases">
        <title>High-Quality Genome Resource of Clonostachys rosea strain S41 by Oxford Nanopore Long-Read Sequencing.</title>
        <authorList>
            <person name="Wang H."/>
        </authorList>
    </citation>
    <scope>NUCLEOTIDE SEQUENCE</scope>
    <source>
        <strain evidence="5">S41</strain>
    </source>
</reference>
<evidence type="ECO:0000259" key="4">
    <source>
        <dbReference type="PROSITE" id="PS51253"/>
    </source>
</evidence>
<evidence type="ECO:0000313" key="6">
    <source>
        <dbReference type="Proteomes" id="UP000616885"/>
    </source>
</evidence>
<dbReference type="Pfam" id="PF03221">
    <property type="entry name" value="HTH_Tnp_Tc5"/>
    <property type="match status" value="1"/>
</dbReference>
<dbReference type="Proteomes" id="UP000616885">
    <property type="component" value="Unassembled WGS sequence"/>
</dbReference>
<feature type="domain" description="HTH CENPB-type" evidence="4">
    <location>
        <begin position="48"/>
        <end position="118"/>
    </location>
</feature>
<dbReference type="InterPro" id="IPR009057">
    <property type="entry name" value="Homeodomain-like_sf"/>
</dbReference>
<name>A0A8H7K1P8_BIOOC</name>
<evidence type="ECO:0000313" key="5">
    <source>
        <dbReference type="EMBL" id="KAF9742395.1"/>
    </source>
</evidence>
<dbReference type="InterPro" id="IPR006600">
    <property type="entry name" value="HTH_CenpB_DNA-bd_dom"/>
</dbReference>
<dbReference type="Gene3D" id="1.10.10.60">
    <property type="entry name" value="Homeodomain-like"/>
    <property type="match status" value="1"/>
</dbReference>
<dbReference type="AlphaFoldDB" id="A0A8H7K1P8"/>
<evidence type="ECO:0000256" key="3">
    <source>
        <dbReference type="SAM" id="MobiDB-lite"/>
    </source>
</evidence>
<feature type="region of interest" description="Disordered" evidence="3">
    <location>
        <begin position="123"/>
        <end position="142"/>
    </location>
</feature>
<sequence length="142" mass="15997">MQNYTEDALQRAILANKEGLGLRKAAKLWGIPLTTLYDRVKGSKSRKVVAEARQRLSRKQETELAGWVRIQDALGNAPSHSQVIAIASTLLPPSDPPIRLGKHWMEGFLKRNPEIKTLRGFLRNNEPSGYQTHPSERPLEYG</sequence>
<gene>
    <name evidence="5" type="ORF">IM811_009418</name>
</gene>
<keyword evidence="2" id="KW-0539">Nucleus</keyword>
<evidence type="ECO:0000256" key="1">
    <source>
        <dbReference type="ARBA" id="ARBA00023125"/>
    </source>
</evidence>
<dbReference type="InterPro" id="IPR007889">
    <property type="entry name" value="HTH_Psq"/>
</dbReference>
<dbReference type="GO" id="GO:0003677">
    <property type="term" value="F:DNA binding"/>
    <property type="evidence" value="ECO:0007669"/>
    <property type="project" value="UniProtKB-KW"/>
</dbReference>